<keyword evidence="9" id="KW-1185">Reference proteome</keyword>
<dbReference type="PROSITE" id="PS51257">
    <property type="entry name" value="PROKAR_LIPOPROTEIN"/>
    <property type="match status" value="1"/>
</dbReference>
<dbReference type="PANTHER" id="PTHR30290:SF9">
    <property type="entry name" value="OLIGOPEPTIDE-BINDING PROTEIN APPA"/>
    <property type="match status" value="1"/>
</dbReference>
<dbReference type="InterPro" id="IPR050034">
    <property type="entry name" value="Opp4A"/>
</dbReference>
<evidence type="ECO:0000256" key="4">
    <source>
        <dbReference type="ARBA" id="ARBA00022729"/>
    </source>
</evidence>
<dbReference type="PROSITE" id="PS01040">
    <property type="entry name" value="SBP_BACTERIAL_5"/>
    <property type="match status" value="1"/>
</dbReference>
<feature type="signal peptide" evidence="6">
    <location>
        <begin position="1"/>
        <end position="22"/>
    </location>
</feature>
<dbReference type="OrthoDB" id="9796817at2"/>
<sequence>MKKISFSKALFALMLILLLALAACSGGSDDEGSGDSGSDDAGTEEGTDEGTDEGEEGDSEAAEGEDGLYSIEDFSTDKTNEGEAIEGGTLQYGLVTDTAFEGTLNWNFYSGTYDAEILGWFGESLLSNDDKYRYTNDGAATYEVSDDNRTFTFTIKDNVNWHDGEPVTAEDWAFSFEVIGDPEYTGVRYGADFTNIEGMEAYNAGEADSISGIEVVDEKTLKITYIKASPSLLTGGIWPYAMPKHIFGDIPVAEMDSSPEVRENPIGFGPFKVESIVPGESVTMVKNEDYWQGEPKLDGVTVKVVNPSTVVQAFETGEVDAVDSFPADQYPDNADMSNVEFLGMIDLAYTYIGFKLGTWDSENAEVVMDDSKKMSDVNLRRAMWYAVDNDAVGKNFYNGLRWNATTLIPPSHPEYHDETIETPTYDPEEAKRILDEAGYVDTNGDGMRENPEGEELVINFASMSGGDTAEPLANYYIQSWNAVGLDVQLLDGRLQEFNTFYDRVGQSGEDDPAVDIYQGAWGVGYDVNPQGLYGHKALFNFPRYESEENTALLEDGVSEESFDVEHRKQVYSDWQKLMVEEIPVFPTLYRSLLAPVNNRVQNYSIAVDFNALHEIAVTEEEPIAAE</sequence>
<comment type="similarity">
    <text evidence="2">Belongs to the bacterial solute-binding protein 5 family.</text>
</comment>
<evidence type="ECO:0000256" key="6">
    <source>
        <dbReference type="SAM" id="SignalP"/>
    </source>
</evidence>
<keyword evidence="4 6" id="KW-0732">Signal</keyword>
<evidence type="ECO:0000259" key="7">
    <source>
        <dbReference type="Pfam" id="PF00496"/>
    </source>
</evidence>
<evidence type="ECO:0000313" key="9">
    <source>
        <dbReference type="Proteomes" id="UP000216498"/>
    </source>
</evidence>
<dbReference type="SUPFAM" id="SSF53850">
    <property type="entry name" value="Periplasmic binding protein-like II"/>
    <property type="match status" value="1"/>
</dbReference>
<comment type="subcellular location">
    <subcellularLocation>
        <location evidence="1">Cell membrane</location>
        <topology evidence="1">Lipid-anchor</topology>
    </subcellularLocation>
</comment>
<dbReference type="NCBIfam" id="NF045467">
    <property type="entry name" value="Opp4A"/>
    <property type="match status" value="1"/>
</dbReference>
<dbReference type="GO" id="GO:0015833">
    <property type="term" value="P:peptide transport"/>
    <property type="evidence" value="ECO:0007669"/>
    <property type="project" value="TreeGrafter"/>
</dbReference>
<dbReference type="Gene3D" id="3.10.105.10">
    <property type="entry name" value="Dipeptide-binding Protein, Domain 3"/>
    <property type="match status" value="1"/>
</dbReference>
<dbReference type="InterPro" id="IPR000914">
    <property type="entry name" value="SBP_5_dom"/>
</dbReference>
<dbReference type="PANTHER" id="PTHR30290">
    <property type="entry name" value="PERIPLASMIC BINDING COMPONENT OF ABC TRANSPORTER"/>
    <property type="match status" value="1"/>
</dbReference>
<name>A0A265N9M7_9BACI</name>
<organism evidence="8 9">
    <name type="scientific">Virgibacillus indicus</name>
    <dbReference type="NCBI Taxonomy" id="2024554"/>
    <lineage>
        <taxon>Bacteria</taxon>
        <taxon>Bacillati</taxon>
        <taxon>Bacillota</taxon>
        <taxon>Bacilli</taxon>
        <taxon>Bacillales</taxon>
        <taxon>Bacillaceae</taxon>
        <taxon>Virgibacillus</taxon>
    </lineage>
</organism>
<reference evidence="8 9" key="1">
    <citation type="submission" date="2017-08" db="EMBL/GenBank/DDBJ databases">
        <title>Virgibacillus indicus sp. nov. and Virgibacillus profoundi sp. nov, two moderately halophilic bacteria isolated from marine sediment by using the Microfluidic Streak Plate.</title>
        <authorList>
            <person name="Xu B."/>
            <person name="Hu B."/>
            <person name="Wang J."/>
            <person name="Zhu Y."/>
            <person name="Huang L."/>
            <person name="Du W."/>
            <person name="Huang Y."/>
        </authorList>
    </citation>
    <scope>NUCLEOTIDE SEQUENCE [LARGE SCALE GENOMIC DNA]</scope>
    <source>
        <strain evidence="8 9">IO3-P2-C2</strain>
    </source>
</reference>
<dbReference type="Gene3D" id="3.40.190.10">
    <property type="entry name" value="Periplasmic binding protein-like II"/>
    <property type="match status" value="1"/>
</dbReference>
<dbReference type="InterPro" id="IPR039424">
    <property type="entry name" value="SBP_5"/>
</dbReference>
<dbReference type="Proteomes" id="UP000216498">
    <property type="component" value="Unassembled WGS sequence"/>
</dbReference>
<dbReference type="GO" id="GO:0042597">
    <property type="term" value="C:periplasmic space"/>
    <property type="evidence" value="ECO:0007669"/>
    <property type="project" value="UniProtKB-ARBA"/>
</dbReference>
<evidence type="ECO:0000256" key="1">
    <source>
        <dbReference type="ARBA" id="ARBA00004193"/>
    </source>
</evidence>
<protein>
    <submittedName>
        <fullName evidence="8">Oligopeptide ABC transporter substrate-binding protein</fullName>
    </submittedName>
</protein>
<dbReference type="PIRSF" id="PIRSF002741">
    <property type="entry name" value="MppA"/>
    <property type="match status" value="1"/>
</dbReference>
<evidence type="ECO:0000256" key="5">
    <source>
        <dbReference type="SAM" id="MobiDB-lite"/>
    </source>
</evidence>
<evidence type="ECO:0000256" key="3">
    <source>
        <dbReference type="ARBA" id="ARBA00022448"/>
    </source>
</evidence>
<dbReference type="InterPro" id="IPR030678">
    <property type="entry name" value="Peptide/Ni-bd"/>
</dbReference>
<keyword evidence="3" id="KW-0813">Transport</keyword>
<feature type="compositionally biased region" description="Acidic residues" evidence="5">
    <location>
        <begin position="28"/>
        <end position="66"/>
    </location>
</feature>
<accession>A0A265N9M7</accession>
<dbReference type="AlphaFoldDB" id="A0A265N9M7"/>
<feature type="chain" id="PRO_5012153359" evidence="6">
    <location>
        <begin position="23"/>
        <end position="626"/>
    </location>
</feature>
<dbReference type="GO" id="GO:1904680">
    <property type="term" value="F:peptide transmembrane transporter activity"/>
    <property type="evidence" value="ECO:0007669"/>
    <property type="project" value="TreeGrafter"/>
</dbReference>
<feature type="domain" description="Solute-binding protein family 5" evidence="7">
    <location>
        <begin position="139"/>
        <end position="533"/>
    </location>
</feature>
<evidence type="ECO:0000313" key="8">
    <source>
        <dbReference type="EMBL" id="OZU88149.1"/>
    </source>
</evidence>
<feature type="region of interest" description="Disordered" evidence="5">
    <location>
        <begin position="28"/>
        <end position="69"/>
    </location>
</feature>
<dbReference type="RefSeq" id="WP_094886406.1">
    <property type="nucleotide sequence ID" value="NZ_NPMS01000006.1"/>
</dbReference>
<comment type="caution">
    <text evidence="8">The sequence shown here is derived from an EMBL/GenBank/DDBJ whole genome shotgun (WGS) entry which is preliminary data.</text>
</comment>
<proteinExistence type="inferred from homology"/>
<dbReference type="EMBL" id="NPMS01000006">
    <property type="protein sequence ID" value="OZU88149.1"/>
    <property type="molecule type" value="Genomic_DNA"/>
</dbReference>
<dbReference type="CDD" id="cd08510">
    <property type="entry name" value="PBP2_Lactococcal_OppA_like"/>
    <property type="match status" value="1"/>
</dbReference>
<dbReference type="GO" id="GO:0043190">
    <property type="term" value="C:ATP-binding cassette (ABC) transporter complex"/>
    <property type="evidence" value="ECO:0007669"/>
    <property type="project" value="InterPro"/>
</dbReference>
<evidence type="ECO:0000256" key="2">
    <source>
        <dbReference type="ARBA" id="ARBA00005695"/>
    </source>
</evidence>
<dbReference type="InterPro" id="IPR023765">
    <property type="entry name" value="SBP_5_CS"/>
</dbReference>
<gene>
    <name evidence="8" type="ORF">CIL03_13570</name>
</gene>
<dbReference type="Pfam" id="PF00496">
    <property type="entry name" value="SBP_bac_5"/>
    <property type="match status" value="1"/>
</dbReference>